<feature type="modified residue" description="4-aspartylphosphate" evidence="8">
    <location>
        <position position="55"/>
    </location>
</feature>
<dbReference type="CDD" id="cd17536">
    <property type="entry name" value="REC_YesN-like"/>
    <property type="match status" value="1"/>
</dbReference>
<dbReference type="PANTHER" id="PTHR42713:SF3">
    <property type="entry name" value="TRANSCRIPTIONAL REGULATORY PROTEIN HPTR"/>
    <property type="match status" value="1"/>
</dbReference>
<dbReference type="SUPFAM" id="SSF52172">
    <property type="entry name" value="CheY-like"/>
    <property type="match status" value="1"/>
</dbReference>
<evidence type="ECO:0000256" key="8">
    <source>
        <dbReference type="PROSITE-ProRule" id="PRU00169"/>
    </source>
</evidence>
<dbReference type="Gene3D" id="1.10.10.60">
    <property type="entry name" value="Homeodomain-like"/>
    <property type="match status" value="2"/>
</dbReference>
<dbReference type="SMART" id="SM00342">
    <property type="entry name" value="HTH_ARAC"/>
    <property type="match status" value="1"/>
</dbReference>
<reference evidence="11" key="1">
    <citation type="submission" date="2021-04" db="EMBL/GenBank/DDBJ databases">
        <title>Draft genome sequence of Xylanibacillus composti strain K13.</title>
        <authorList>
            <person name="Uke A."/>
            <person name="Chhe C."/>
            <person name="Baramee S."/>
            <person name="Kosugi A."/>
        </authorList>
    </citation>
    <scope>NUCLEOTIDE SEQUENCE</scope>
    <source>
        <strain evidence="11">K13</strain>
    </source>
</reference>
<evidence type="ECO:0000256" key="1">
    <source>
        <dbReference type="ARBA" id="ARBA00004496"/>
    </source>
</evidence>
<evidence type="ECO:0000259" key="10">
    <source>
        <dbReference type="PROSITE" id="PS50110"/>
    </source>
</evidence>
<feature type="domain" description="HTH araC/xylS-type" evidence="9">
    <location>
        <begin position="424"/>
        <end position="522"/>
    </location>
</feature>
<dbReference type="RefSeq" id="WP_213410136.1">
    <property type="nucleotide sequence ID" value="NZ_BOVK01000005.1"/>
</dbReference>
<keyword evidence="7" id="KW-0804">Transcription</keyword>
<dbReference type="GO" id="GO:0000160">
    <property type="term" value="P:phosphorelay signal transduction system"/>
    <property type="evidence" value="ECO:0007669"/>
    <property type="project" value="UniProtKB-KW"/>
</dbReference>
<dbReference type="GO" id="GO:0043565">
    <property type="term" value="F:sequence-specific DNA binding"/>
    <property type="evidence" value="ECO:0007669"/>
    <property type="project" value="InterPro"/>
</dbReference>
<keyword evidence="2" id="KW-0963">Cytoplasm</keyword>
<evidence type="ECO:0000256" key="4">
    <source>
        <dbReference type="ARBA" id="ARBA00023012"/>
    </source>
</evidence>
<evidence type="ECO:0000313" key="11">
    <source>
        <dbReference type="EMBL" id="GIQ67542.1"/>
    </source>
</evidence>
<dbReference type="Pfam" id="PF17853">
    <property type="entry name" value="GGDEF_2"/>
    <property type="match status" value="1"/>
</dbReference>
<dbReference type="InterPro" id="IPR011006">
    <property type="entry name" value="CheY-like_superfamily"/>
</dbReference>
<accession>A0A8J4H166</accession>
<evidence type="ECO:0000256" key="2">
    <source>
        <dbReference type="ARBA" id="ARBA00022490"/>
    </source>
</evidence>
<name>A0A8J4H166_9BACL</name>
<dbReference type="InterPro" id="IPR018060">
    <property type="entry name" value="HTH_AraC"/>
</dbReference>
<evidence type="ECO:0000256" key="7">
    <source>
        <dbReference type="ARBA" id="ARBA00023163"/>
    </source>
</evidence>
<evidence type="ECO:0000256" key="5">
    <source>
        <dbReference type="ARBA" id="ARBA00023015"/>
    </source>
</evidence>
<keyword evidence="5" id="KW-0805">Transcription regulation</keyword>
<dbReference type="GO" id="GO:0003700">
    <property type="term" value="F:DNA-binding transcription factor activity"/>
    <property type="evidence" value="ECO:0007669"/>
    <property type="project" value="InterPro"/>
</dbReference>
<proteinExistence type="predicted"/>
<dbReference type="PROSITE" id="PS01124">
    <property type="entry name" value="HTH_ARAC_FAMILY_2"/>
    <property type="match status" value="1"/>
</dbReference>
<evidence type="ECO:0000313" key="12">
    <source>
        <dbReference type="Proteomes" id="UP000677918"/>
    </source>
</evidence>
<gene>
    <name evidence="11" type="ORF">XYCOK13_03660</name>
</gene>
<comment type="caution">
    <text evidence="11">The sequence shown here is derived from an EMBL/GenBank/DDBJ whole genome shotgun (WGS) entry which is preliminary data.</text>
</comment>
<feature type="domain" description="Response regulatory" evidence="10">
    <location>
        <begin position="3"/>
        <end position="120"/>
    </location>
</feature>
<dbReference type="Gene3D" id="3.40.50.2300">
    <property type="match status" value="1"/>
</dbReference>
<dbReference type="PROSITE" id="PS51257">
    <property type="entry name" value="PROKAR_LIPOPROTEIN"/>
    <property type="match status" value="1"/>
</dbReference>
<dbReference type="InterPro" id="IPR041522">
    <property type="entry name" value="CdaR_GGDEF"/>
</dbReference>
<protein>
    <submittedName>
        <fullName evidence="11">DNA-binding response regulator</fullName>
    </submittedName>
</protein>
<dbReference type="GO" id="GO:0005737">
    <property type="term" value="C:cytoplasm"/>
    <property type="evidence" value="ECO:0007669"/>
    <property type="project" value="UniProtKB-SubCell"/>
</dbReference>
<dbReference type="PROSITE" id="PS50110">
    <property type="entry name" value="RESPONSE_REGULATORY"/>
    <property type="match status" value="1"/>
</dbReference>
<dbReference type="InterPro" id="IPR051552">
    <property type="entry name" value="HptR"/>
</dbReference>
<keyword evidence="4" id="KW-0902">Two-component regulatory system</keyword>
<dbReference type="EMBL" id="BOVK01000005">
    <property type="protein sequence ID" value="GIQ67542.1"/>
    <property type="molecule type" value="Genomic_DNA"/>
</dbReference>
<dbReference type="PANTHER" id="PTHR42713">
    <property type="entry name" value="HISTIDINE KINASE-RELATED"/>
    <property type="match status" value="1"/>
</dbReference>
<keyword evidence="12" id="KW-1185">Reference proteome</keyword>
<keyword evidence="6 11" id="KW-0238">DNA-binding</keyword>
<dbReference type="Pfam" id="PF00072">
    <property type="entry name" value="Response_reg"/>
    <property type="match status" value="1"/>
</dbReference>
<dbReference type="AlphaFoldDB" id="A0A8J4H166"/>
<comment type="subcellular location">
    <subcellularLocation>
        <location evidence="1">Cytoplasm</location>
    </subcellularLocation>
</comment>
<evidence type="ECO:0000256" key="3">
    <source>
        <dbReference type="ARBA" id="ARBA00022553"/>
    </source>
</evidence>
<dbReference type="InterPro" id="IPR009057">
    <property type="entry name" value="Homeodomain-like_sf"/>
</dbReference>
<dbReference type="Proteomes" id="UP000677918">
    <property type="component" value="Unassembled WGS sequence"/>
</dbReference>
<evidence type="ECO:0000259" key="9">
    <source>
        <dbReference type="PROSITE" id="PS01124"/>
    </source>
</evidence>
<dbReference type="SUPFAM" id="SSF46689">
    <property type="entry name" value="Homeodomain-like"/>
    <property type="match status" value="2"/>
</dbReference>
<dbReference type="InterPro" id="IPR001789">
    <property type="entry name" value="Sig_transdc_resp-reg_receiver"/>
</dbReference>
<evidence type="ECO:0000256" key="6">
    <source>
        <dbReference type="ARBA" id="ARBA00023125"/>
    </source>
</evidence>
<dbReference type="Pfam" id="PF12833">
    <property type="entry name" value="HTH_18"/>
    <property type="match status" value="1"/>
</dbReference>
<keyword evidence="3 8" id="KW-0597">Phosphoprotein</keyword>
<dbReference type="SMART" id="SM00448">
    <property type="entry name" value="REC"/>
    <property type="match status" value="1"/>
</dbReference>
<sequence>MYKVLLVDDEQLELEGMKQFIPWGQYGMVIAQACDNAYSALQYLESHAVDVLVTDIRMPIMSGLELAEKALLVNPNLKLVFVTGYEDFHYAKKAISMNASSYVLKPVDEEELAEVLRKVHRTLQQERMHAEREQSIQRTLFILKNELLERYLKGANDPELELALMEQFGIAAQQNSVRAAVIEVDDAMWKLNEQSEAERKRTIDQLFASIATRVEEAGIATYCQVDTYRMAVVVSNREDHVSLLHRMVDFVKSQYPVTITIGLGNSVAVWSELPCSYEQAVRALSAKMFRGKCMVIEFDEDHAGDEQFAMDLDKKVENLFTAMSHYDLVAIVDRLDELFKHVQNLRDKLSIYHYSLYLITKLEVHLHTLNETIFDMLQIEWKHLNILYQFETIDDIHSWLRKRIFEISELLHNKKLRRHYKLVSEIQTYIGDRLDRALTLKEVANHFSFSPNYLGQLFKEETGESFSEYITRERMERAKKLLQNPTLKVYEVANAVGCKNMTHFSKLFKDYVGMTAGEYRKQC</sequence>
<organism evidence="11 12">
    <name type="scientific">Xylanibacillus composti</name>
    <dbReference type="NCBI Taxonomy" id="1572762"/>
    <lineage>
        <taxon>Bacteria</taxon>
        <taxon>Bacillati</taxon>
        <taxon>Bacillota</taxon>
        <taxon>Bacilli</taxon>
        <taxon>Bacillales</taxon>
        <taxon>Paenibacillaceae</taxon>
        <taxon>Xylanibacillus</taxon>
    </lineage>
</organism>